<dbReference type="STRING" id="6290.A0A0N4WQ47"/>
<dbReference type="Gene3D" id="3.30.420.10">
    <property type="entry name" value="Ribonuclease H-like superfamily/Ribonuclease H"/>
    <property type="match status" value="1"/>
</dbReference>
<dbReference type="InterPro" id="IPR036397">
    <property type="entry name" value="RNaseH_sf"/>
</dbReference>
<dbReference type="OrthoDB" id="8019190at2759"/>
<dbReference type="Proteomes" id="UP000268014">
    <property type="component" value="Unassembled WGS sequence"/>
</dbReference>
<dbReference type="AlphaFoldDB" id="A0A0N4WQ47"/>
<evidence type="ECO:0000313" key="1">
    <source>
        <dbReference type="EMBL" id="VDO49547.1"/>
    </source>
</evidence>
<name>A0A0N4WQ47_HAEPC</name>
<keyword evidence="2" id="KW-1185">Reference proteome</keyword>
<dbReference type="PANTHER" id="PTHR47331:SF6">
    <property type="entry name" value="DOUBLECORTIN DOMAIN-CONTAINING PROTEIN"/>
    <property type="match status" value="1"/>
</dbReference>
<sequence>MGLWLSNVSTTGSQKDDRQWNSKLFFHPESPPLPHCRTEPSRPFLHVGIDLVGPFQVVNEGNGETKRWIPLSTCMVTRAVHLEIVNDLIKLI</sequence>
<dbReference type="WBParaSite" id="HPLM_0001353201-mRNA-1">
    <property type="protein sequence ID" value="HPLM_0001353201-mRNA-1"/>
    <property type="gene ID" value="HPLM_0001353201"/>
</dbReference>
<dbReference type="GO" id="GO:0003676">
    <property type="term" value="F:nucleic acid binding"/>
    <property type="evidence" value="ECO:0007669"/>
    <property type="project" value="InterPro"/>
</dbReference>
<protein>
    <submittedName>
        <fullName evidence="3">Ovule protein</fullName>
    </submittedName>
</protein>
<accession>A0A0N4WQ47</accession>
<gene>
    <name evidence="1" type="ORF">HPLM_LOCUS13525</name>
</gene>
<dbReference type="EMBL" id="UZAF01018243">
    <property type="protein sequence ID" value="VDO49547.1"/>
    <property type="molecule type" value="Genomic_DNA"/>
</dbReference>
<proteinExistence type="predicted"/>
<evidence type="ECO:0000313" key="2">
    <source>
        <dbReference type="Proteomes" id="UP000268014"/>
    </source>
</evidence>
<organism evidence="3">
    <name type="scientific">Haemonchus placei</name>
    <name type="common">Barber's pole worm</name>
    <dbReference type="NCBI Taxonomy" id="6290"/>
    <lineage>
        <taxon>Eukaryota</taxon>
        <taxon>Metazoa</taxon>
        <taxon>Ecdysozoa</taxon>
        <taxon>Nematoda</taxon>
        <taxon>Chromadorea</taxon>
        <taxon>Rhabditida</taxon>
        <taxon>Rhabditina</taxon>
        <taxon>Rhabditomorpha</taxon>
        <taxon>Strongyloidea</taxon>
        <taxon>Trichostrongylidae</taxon>
        <taxon>Haemonchus</taxon>
    </lineage>
</organism>
<reference evidence="1 2" key="2">
    <citation type="submission" date="2018-11" db="EMBL/GenBank/DDBJ databases">
        <authorList>
            <consortium name="Pathogen Informatics"/>
        </authorList>
    </citation>
    <scope>NUCLEOTIDE SEQUENCE [LARGE SCALE GENOMIC DNA]</scope>
    <source>
        <strain evidence="1 2">MHpl1</strain>
    </source>
</reference>
<evidence type="ECO:0000313" key="3">
    <source>
        <dbReference type="WBParaSite" id="HPLM_0001353201-mRNA-1"/>
    </source>
</evidence>
<reference evidence="3" key="1">
    <citation type="submission" date="2017-02" db="UniProtKB">
        <authorList>
            <consortium name="WormBaseParasite"/>
        </authorList>
    </citation>
    <scope>IDENTIFICATION</scope>
</reference>
<dbReference type="PANTHER" id="PTHR47331">
    <property type="entry name" value="PHD-TYPE DOMAIN-CONTAINING PROTEIN"/>
    <property type="match status" value="1"/>
</dbReference>